<dbReference type="AlphaFoldDB" id="A0A6J3LTS7"/>
<reference evidence="6" key="2">
    <citation type="submission" date="2020-04" db="EMBL/GenBank/DDBJ databases">
        <authorList>
            <consortium name="NCBI Genome Project"/>
        </authorList>
    </citation>
    <scope>NUCLEOTIDE SEQUENCE</scope>
    <source>
        <strain evidence="6">CBS 342.82</strain>
    </source>
</reference>
<protein>
    <recommendedName>
        <fullName evidence="4">Zn(2)-C6 fungal-type domain-containing protein</fullName>
    </recommendedName>
</protein>
<dbReference type="GO" id="GO:0005634">
    <property type="term" value="C:nucleus"/>
    <property type="evidence" value="ECO:0007669"/>
    <property type="project" value="UniProtKB-SubCell"/>
</dbReference>
<sequence length="953" mass="103835">MDPGSGLDHHNHGDGRSGNGQDTSAAEAVLAARLSRRRTKTGCLTCRKRRIKCDEGKPTCRNCHKSKRACEGYSNRVVFRSSTLDQHSPAANGHSMQMHSPPHTGSAAGQPNYFAQPGSITSQPSTPYGVNPNWNGLVFSQSTSPPHMSNVSATPPQSAFFTPSPGLEQANWPPGGPAAGAELGNTTAWLNQSTNSSPSQFNADSTGFPTPQAYAQGRFQFDDDVSLAAPASMDLNSLLSAAAVRTQDDDYYDVYADEDDRMGLLPEAEMDRYRGGRPNHGTLSGLLDMNQMIAHDVRTRAYDTFVFPGFLDHYRAEQAANPLKNDATKRVFAHFIAVTGPSLSIFERHHRNTSMLFNPGAVPASQQGLWTHSLPMAALKDQALLQAMLALASLHIARLQNASTTPSLLHYGWASKSVFNSLNDPAKRRQPTTIAATLLLGFYEIMTADHMKWNMHLTGAMQLFVETDFAHMAREFRRMKSQHATNFPLVGTGNSALRQAEALDQTFDVDDRVVSFLVGREVRYDDHGSVEEVAQPPRPSAGLDLAKYELLKDLYWWYCKQDVYQSIVSGNPLLMDFSRWASCPPRGPLGHPGAVYGSVDHLVLLLARIADFASRDRARKLKQMEANGGHWRPPPSMQMHMPRPPPGQTPPQPQQAPSPQFYGMAPPPRTNIRMPSSYVPTDGSTATQAPSGQFPAPDHDLEAATDAAKGEMGRIRAALQRFREALELTFQPLGPEHYDSPVTAFGPATTYSSADISCLWAIYHMAEIIAIRSHPDMPPAAHVAAAVAASLTHEHAQEIGRISAGLYAMAGDGSLGGGGDRSINPSLGAALCESCMPSFFAAIQYTDAGQRGETVRQIFSISRRTGWGSGELIASGCETSWVKAAKLGRGPPYTRILRSEDSEDPRLNGSWERLDPDAEPPEDGDDGDRRLVRKKPTARLFWGVGVMGREGDV</sequence>
<evidence type="ECO:0000259" key="4">
    <source>
        <dbReference type="PROSITE" id="PS50048"/>
    </source>
</evidence>
<evidence type="ECO:0000256" key="1">
    <source>
        <dbReference type="ARBA" id="ARBA00004123"/>
    </source>
</evidence>
<dbReference type="GO" id="GO:0000981">
    <property type="term" value="F:DNA-binding transcription factor activity, RNA polymerase II-specific"/>
    <property type="evidence" value="ECO:0007669"/>
    <property type="project" value="InterPro"/>
</dbReference>
<reference evidence="6" key="3">
    <citation type="submission" date="2025-08" db="UniProtKB">
        <authorList>
            <consortium name="RefSeq"/>
        </authorList>
    </citation>
    <scope>IDENTIFICATION</scope>
    <source>
        <strain evidence="6">CBS 342.82</strain>
    </source>
</reference>
<dbReference type="GO" id="GO:0000976">
    <property type="term" value="F:transcription cis-regulatory region binding"/>
    <property type="evidence" value="ECO:0007669"/>
    <property type="project" value="TreeGrafter"/>
</dbReference>
<feature type="region of interest" description="Disordered" evidence="3">
    <location>
        <begin position="895"/>
        <end position="932"/>
    </location>
</feature>
<dbReference type="InterPro" id="IPR001138">
    <property type="entry name" value="Zn2Cys6_DnaBD"/>
</dbReference>
<organism evidence="6">
    <name type="scientific">Dissoconium aciculare CBS 342.82</name>
    <dbReference type="NCBI Taxonomy" id="1314786"/>
    <lineage>
        <taxon>Eukaryota</taxon>
        <taxon>Fungi</taxon>
        <taxon>Dikarya</taxon>
        <taxon>Ascomycota</taxon>
        <taxon>Pezizomycotina</taxon>
        <taxon>Dothideomycetes</taxon>
        <taxon>Dothideomycetidae</taxon>
        <taxon>Mycosphaerellales</taxon>
        <taxon>Dissoconiaceae</taxon>
        <taxon>Dissoconium</taxon>
    </lineage>
</organism>
<dbReference type="GeneID" id="54359710"/>
<dbReference type="InterPro" id="IPR021858">
    <property type="entry name" value="Fun_TF"/>
</dbReference>
<dbReference type="SUPFAM" id="SSF57701">
    <property type="entry name" value="Zn2/Cys6 DNA-binding domain"/>
    <property type="match status" value="1"/>
</dbReference>
<feature type="compositionally biased region" description="Basic and acidic residues" evidence="3">
    <location>
        <begin position="897"/>
        <end position="916"/>
    </location>
</feature>
<dbReference type="PROSITE" id="PS00463">
    <property type="entry name" value="ZN2_CY6_FUNGAL_1"/>
    <property type="match status" value="1"/>
</dbReference>
<evidence type="ECO:0000313" key="6">
    <source>
        <dbReference type="RefSeq" id="XP_033456069.1"/>
    </source>
</evidence>
<dbReference type="Pfam" id="PF11951">
    <property type="entry name" value="Fungal_trans_2"/>
    <property type="match status" value="1"/>
</dbReference>
<comment type="subcellular location">
    <subcellularLocation>
        <location evidence="1">Nucleus</location>
    </subcellularLocation>
</comment>
<feature type="compositionally biased region" description="Acidic residues" evidence="3">
    <location>
        <begin position="917"/>
        <end position="926"/>
    </location>
</feature>
<proteinExistence type="predicted"/>
<dbReference type="GO" id="GO:0045944">
    <property type="term" value="P:positive regulation of transcription by RNA polymerase II"/>
    <property type="evidence" value="ECO:0007669"/>
    <property type="project" value="TreeGrafter"/>
</dbReference>
<evidence type="ECO:0000313" key="5">
    <source>
        <dbReference type="Proteomes" id="UP000504637"/>
    </source>
</evidence>
<feature type="compositionally biased region" description="Pro residues" evidence="3">
    <location>
        <begin position="632"/>
        <end position="656"/>
    </location>
</feature>
<evidence type="ECO:0000256" key="2">
    <source>
        <dbReference type="ARBA" id="ARBA00023242"/>
    </source>
</evidence>
<dbReference type="RefSeq" id="XP_033456069.1">
    <property type="nucleotide sequence ID" value="XM_033601910.1"/>
</dbReference>
<evidence type="ECO:0000256" key="3">
    <source>
        <dbReference type="SAM" id="MobiDB-lite"/>
    </source>
</evidence>
<dbReference type="PROSITE" id="PS50048">
    <property type="entry name" value="ZN2_CY6_FUNGAL_2"/>
    <property type="match status" value="1"/>
</dbReference>
<name>A0A6J3LTS7_9PEZI</name>
<dbReference type="Proteomes" id="UP000504637">
    <property type="component" value="Unplaced"/>
</dbReference>
<dbReference type="CDD" id="cd00067">
    <property type="entry name" value="GAL4"/>
    <property type="match status" value="1"/>
</dbReference>
<keyword evidence="2" id="KW-0539">Nucleus</keyword>
<dbReference type="SMART" id="SM00066">
    <property type="entry name" value="GAL4"/>
    <property type="match status" value="1"/>
</dbReference>
<dbReference type="Pfam" id="PF00172">
    <property type="entry name" value="Zn_clus"/>
    <property type="match status" value="1"/>
</dbReference>
<keyword evidence="5" id="KW-1185">Reference proteome</keyword>
<accession>A0A6J3LTS7</accession>
<reference evidence="6" key="1">
    <citation type="submission" date="2020-01" db="EMBL/GenBank/DDBJ databases">
        <authorList>
            <consortium name="DOE Joint Genome Institute"/>
            <person name="Haridas S."/>
            <person name="Albert R."/>
            <person name="Binder M."/>
            <person name="Bloem J."/>
            <person name="Labutti K."/>
            <person name="Salamov A."/>
            <person name="Andreopoulos B."/>
            <person name="Baker S.E."/>
            <person name="Barry K."/>
            <person name="Bills G."/>
            <person name="Bluhm B.H."/>
            <person name="Cannon C."/>
            <person name="Castanera R."/>
            <person name="Culley D.E."/>
            <person name="Daum C."/>
            <person name="Ezra D."/>
            <person name="Gonzalez J.B."/>
            <person name="Henrissat B."/>
            <person name="Kuo A."/>
            <person name="Liang C."/>
            <person name="Lipzen A."/>
            <person name="Lutzoni F."/>
            <person name="Magnuson J."/>
            <person name="Mondo S."/>
            <person name="Nolan M."/>
            <person name="Ohm R."/>
            <person name="Pangilinan J."/>
            <person name="Park H.-J."/>
            <person name="Ramirez L."/>
            <person name="Alfaro M."/>
            <person name="Sun H."/>
            <person name="Tritt A."/>
            <person name="Yoshinaga Y."/>
            <person name="Zwiers L.-H."/>
            <person name="Turgeon B.G."/>
            <person name="Goodwin S.B."/>
            <person name="Spatafora J.W."/>
            <person name="Crous P.W."/>
            <person name="Grigoriev I.V."/>
        </authorList>
    </citation>
    <scope>NUCLEOTIDE SEQUENCE</scope>
    <source>
        <strain evidence="6">CBS 342.82</strain>
    </source>
</reference>
<dbReference type="PANTHER" id="PTHR37534">
    <property type="entry name" value="TRANSCRIPTIONAL ACTIVATOR PROTEIN UGA3"/>
    <property type="match status" value="1"/>
</dbReference>
<dbReference type="PANTHER" id="PTHR37534:SF23">
    <property type="entry name" value="ZN(II)2CYS6 TRANSCRIPTION FACTOR (EUROFUNG)"/>
    <property type="match status" value="1"/>
</dbReference>
<gene>
    <name evidence="6" type="ORF">K489DRAFT_326558</name>
</gene>
<feature type="region of interest" description="Disordered" evidence="3">
    <location>
        <begin position="625"/>
        <end position="660"/>
    </location>
</feature>
<feature type="region of interest" description="Disordered" evidence="3">
    <location>
        <begin position="87"/>
        <end position="107"/>
    </location>
</feature>
<feature type="domain" description="Zn(2)-C6 fungal-type" evidence="4">
    <location>
        <begin position="42"/>
        <end position="70"/>
    </location>
</feature>
<feature type="region of interest" description="Disordered" evidence="3">
    <location>
        <begin position="1"/>
        <end position="24"/>
    </location>
</feature>
<dbReference type="OrthoDB" id="5391043at2759"/>
<dbReference type="Gene3D" id="4.10.240.10">
    <property type="entry name" value="Zn(2)-C6 fungal-type DNA-binding domain"/>
    <property type="match status" value="1"/>
</dbReference>
<dbReference type="GO" id="GO:0008270">
    <property type="term" value="F:zinc ion binding"/>
    <property type="evidence" value="ECO:0007669"/>
    <property type="project" value="InterPro"/>
</dbReference>
<dbReference type="InterPro" id="IPR036864">
    <property type="entry name" value="Zn2-C6_fun-type_DNA-bd_sf"/>
</dbReference>